<dbReference type="InterPro" id="IPR007165">
    <property type="entry name" value="Phage_holin_4_2"/>
</dbReference>
<accession>A0ABY4P7W6</accession>
<sequence>MKIIYQTLINTLLFMAIARLLPTIFYLDDWLTAVIAGFVLVLLNMTIKPILKIVSFPITFLTFGLFSIVINALTLEIVAALLSGFVFYGFGAAMIVAIIMSIANAFVGYHVLRK</sequence>
<proteinExistence type="predicted"/>
<feature type="transmembrane region" description="Helical" evidence="1">
    <location>
        <begin position="33"/>
        <end position="51"/>
    </location>
</feature>
<evidence type="ECO:0000256" key="1">
    <source>
        <dbReference type="SAM" id="Phobius"/>
    </source>
</evidence>
<protein>
    <submittedName>
        <fullName evidence="2">Phage holin family protein</fullName>
    </submittedName>
</protein>
<dbReference type="EMBL" id="CP093366">
    <property type="protein sequence ID" value="UQS81686.1"/>
    <property type="molecule type" value="Genomic_DNA"/>
</dbReference>
<organism evidence="2 3">
    <name type="scientific">Bombilactobacillus folatiphilus</name>
    <dbReference type="NCBI Taxonomy" id="2923362"/>
    <lineage>
        <taxon>Bacteria</taxon>
        <taxon>Bacillati</taxon>
        <taxon>Bacillota</taxon>
        <taxon>Bacilli</taxon>
        <taxon>Lactobacillales</taxon>
        <taxon>Lactobacillaceae</taxon>
        <taxon>Bombilactobacillus</taxon>
    </lineage>
</organism>
<keyword evidence="1" id="KW-0812">Transmembrane</keyword>
<dbReference type="RefSeq" id="WP_249513954.1">
    <property type="nucleotide sequence ID" value="NZ_CP093366.1"/>
</dbReference>
<keyword evidence="3" id="KW-1185">Reference proteome</keyword>
<feature type="transmembrane region" description="Helical" evidence="1">
    <location>
        <begin position="88"/>
        <end position="112"/>
    </location>
</feature>
<dbReference type="Pfam" id="PF04020">
    <property type="entry name" value="Phage_holin_4_2"/>
    <property type="match status" value="1"/>
</dbReference>
<keyword evidence="1" id="KW-0472">Membrane</keyword>
<feature type="transmembrane region" description="Helical" evidence="1">
    <location>
        <begin position="7"/>
        <end position="27"/>
    </location>
</feature>
<dbReference type="PANTHER" id="PTHR37309:SF1">
    <property type="entry name" value="SLR0284 PROTEIN"/>
    <property type="match status" value="1"/>
</dbReference>
<dbReference type="Proteomes" id="UP000831495">
    <property type="component" value="Chromosome"/>
</dbReference>
<dbReference type="PANTHER" id="PTHR37309">
    <property type="entry name" value="SLR0284 PROTEIN"/>
    <property type="match status" value="1"/>
</dbReference>
<keyword evidence="1" id="KW-1133">Transmembrane helix</keyword>
<evidence type="ECO:0000313" key="2">
    <source>
        <dbReference type="EMBL" id="UQS81686.1"/>
    </source>
</evidence>
<name>A0ABY4P7W6_9LACO</name>
<reference evidence="2" key="1">
    <citation type="journal article" date="2022" name="Int. J. Syst. Evol. Microbiol.">
        <title>Apilactobacillus apisilvae sp. nov., Nicolia spurrieriana gen. nov. sp. nov., Bombilactobacillus folatiphilus sp. nov. and Bombilactobacillus thymidiniphilus sp. nov., four new lactic acid bacterial isolates from stingless bees Tetragonula carbonaria and Austroplebeia australis.</title>
        <authorList>
            <person name="Oliphant S.A."/>
            <person name="Watson-Haigh N.S."/>
            <person name="Sumby K.M."/>
            <person name="Gardner J."/>
            <person name="Groom S."/>
            <person name="Jiranek V."/>
        </authorList>
    </citation>
    <scope>NUCLEOTIDE SEQUENCE</scope>
    <source>
        <strain evidence="2">SG4_D2</strain>
    </source>
</reference>
<evidence type="ECO:0000313" key="3">
    <source>
        <dbReference type="Proteomes" id="UP000831495"/>
    </source>
</evidence>
<gene>
    <name evidence="2" type="ORF">MOO45_05650</name>
</gene>
<feature type="transmembrane region" description="Helical" evidence="1">
    <location>
        <begin position="58"/>
        <end position="82"/>
    </location>
</feature>